<feature type="transmembrane region" description="Helical" evidence="1">
    <location>
        <begin position="26"/>
        <end position="46"/>
    </location>
</feature>
<feature type="transmembrane region" description="Helical" evidence="1">
    <location>
        <begin position="58"/>
        <end position="87"/>
    </location>
</feature>
<dbReference type="Proteomes" id="UP000017559">
    <property type="component" value="Unassembled WGS sequence"/>
</dbReference>
<dbReference type="HOGENOM" id="CLU_060549_2_0_1"/>
<feature type="transmembrane region" description="Helical" evidence="1">
    <location>
        <begin position="127"/>
        <end position="149"/>
    </location>
</feature>
<keyword evidence="1" id="KW-1133">Transmembrane helix</keyword>
<dbReference type="OrthoDB" id="3038990at2759"/>
<comment type="caution">
    <text evidence="2">The sequence shown here is derived from an EMBL/GenBank/DDBJ whole genome shotgun (WGS) entry which is preliminary data.</text>
</comment>
<sequence>MNANVLGEAMEMPAGSGSIPFPPHLIGSYITVATLGMFLWDLLINLRSEYRLVLTRKFGLLTVAYVWARLIALIILMGTVIFLTVPLDRYCSIFALIGLSLLPTFVIAESLLLFFRVRAIYLGQRRVVMAFLVLFLIVVASSALIPFTGTGSPAGPTNSYCTVSESTNMQLSAVLIIIPLINKIFIFLAISYKLVPPRFEEGESAHWQKWLVLDLRTWAFWRGKDLPMLSRTLWQDGQIYILIFILTTVVAVVPMSVANVPVIYRSIFLVPHIAIENSMNSYLFRSIRATMTSLNWCEVDETPHICCSNGRTRGGRETV</sequence>
<dbReference type="AlphaFoldDB" id="V2Y208"/>
<keyword evidence="3" id="KW-1185">Reference proteome</keyword>
<reference evidence="2 3" key="1">
    <citation type="journal article" date="2014" name="BMC Genomics">
        <title>Genome and secretome analysis of the hemibiotrophic fungal pathogen, Moniliophthora roreri, which causes frosty pod rot disease of cacao: mechanisms of the biotrophic and necrotrophic phases.</title>
        <authorList>
            <person name="Meinhardt L.W."/>
            <person name="Costa G.G.L."/>
            <person name="Thomazella D.P.T."/>
            <person name="Teixeira P.J.P.L."/>
            <person name="Carazzolle M.F."/>
            <person name="Schuster S.C."/>
            <person name="Carlson J.E."/>
            <person name="Guiltinan M.J."/>
            <person name="Mieczkowski P."/>
            <person name="Farmer A."/>
            <person name="Ramaraj T."/>
            <person name="Crozier J."/>
            <person name="Davis R.E."/>
            <person name="Shao J."/>
            <person name="Melnick R.L."/>
            <person name="Pereira G.A.G."/>
            <person name="Bailey B.A."/>
        </authorList>
    </citation>
    <scope>NUCLEOTIDE SEQUENCE [LARGE SCALE GENOMIC DNA]</scope>
    <source>
        <strain evidence="2 3">MCA 2997</strain>
    </source>
</reference>
<organism evidence="2 3">
    <name type="scientific">Moniliophthora roreri (strain MCA 2997)</name>
    <name type="common">Cocoa frosty pod rot fungus</name>
    <name type="synonym">Crinipellis roreri</name>
    <dbReference type="NCBI Taxonomy" id="1381753"/>
    <lineage>
        <taxon>Eukaryota</taxon>
        <taxon>Fungi</taxon>
        <taxon>Dikarya</taxon>
        <taxon>Basidiomycota</taxon>
        <taxon>Agaricomycotina</taxon>
        <taxon>Agaricomycetes</taxon>
        <taxon>Agaricomycetidae</taxon>
        <taxon>Agaricales</taxon>
        <taxon>Marasmiineae</taxon>
        <taxon>Marasmiaceae</taxon>
        <taxon>Moniliophthora</taxon>
    </lineage>
</organism>
<protein>
    <submittedName>
        <fullName evidence="2">Uncharacterized protein</fullName>
    </submittedName>
</protein>
<keyword evidence="1" id="KW-0812">Transmembrane</keyword>
<dbReference type="KEGG" id="mrr:Moror_9928"/>
<gene>
    <name evidence="2" type="ORF">Moror_9928</name>
</gene>
<feature type="transmembrane region" description="Helical" evidence="1">
    <location>
        <begin position="93"/>
        <end position="115"/>
    </location>
</feature>
<keyword evidence="1" id="KW-0472">Membrane</keyword>
<feature type="transmembrane region" description="Helical" evidence="1">
    <location>
        <begin position="169"/>
        <end position="190"/>
    </location>
</feature>
<accession>V2Y208</accession>
<name>V2Y208_MONRO</name>
<proteinExistence type="predicted"/>
<evidence type="ECO:0000256" key="1">
    <source>
        <dbReference type="SAM" id="Phobius"/>
    </source>
</evidence>
<evidence type="ECO:0000313" key="2">
    <source>
        <dbReference type="EMBL" id="ESK85659.1"/>
    </source>
</evidence>
<dbReference type="EMBL" id="AWSO01001039">
    <property type="protein sequence ID" value="ESK85659.1"/>
    <property type="molecule type" value="Genomic_DNA"/>
</dbReference>
<feature type="transmembrane region" description="Helical" evidence="1">
    <location>
        <begin position="239"/>
        <end position="257"/>
    </location>
</feature>
<evidence type="ECO:0000313" key="3">
    <source>
        <dbReference type="Proteomes" id="UP000017559"/>
    </source>
</evidence>
<feature type="transmembrane region" description="Helical" evidence="1">
    <location>
        <begin position="263"/>
        <end position="284"/>
    </location>
</feature>